<keyword evidence="1" id="KW-0808">Transferase</keyword>
<name>A0A285IPC2_9ACTN</name>
<keyword evidence="2" id="KW-1185">Reference proteome</keyword>
<dbReference type="InterPro" id="IPR027417">
    <property type="entry name" value="P-loop_NTPase"/>
</dbReference>
<proteinExistence type="predicted"/>
<organism evidence="1 2">
    <name type="scientific">Paractinoplanes atraurantiacus</name>
    <dbReference type="NCBI Taxonomy" id="1036182"/>
    <lineage>
        <taxon>Bacteria</taxon>
        <taxon>Bacillati</taxon>
        <taxon>Actinomycetota</taxon>
        <taxon>Actinomycetes</taxon>
        <taxon>Micromonosporales</taxon>
        <taxon>Micromonosporaceae</taxon>
        <taxon>Paractinoplanes</taxon>
    </lineage>
</organism>
<gene>
    <name evidence="1" type="ORF">SAMN05421748_109151</name>
</gene>
<dbReference type="GO" id="GO:0016301">
    <property type="term" value="F:kinase activity"/>
    <property type="evidence" value="ECO:0007669"/>
    <property type="project" value="UniProtKB-KW"/>
</dbReference>
<keyword evidence="1" id="KW-0418">Kinase</keyword>
<dbReference type="RefSeq" id="WP_097321984.1">
    <property type="nucleotide sequence ID" value="NZ_OBDY01000009.1"/>
</dbReference>
<accession>A0A285IPC2</accession>
<dbReference type="Proteomes" id="UP000219612">
    <property type="component" value="Unassembled WGS sequence"/>
</dbReference>
<dbReference type="EMBL" id="OBDY01000009">
    <property type="protein sequence ID" value="SNY48936.1"/>
    <property type="molecule type" value="Genomic_DNA"/>
</dbReference>
<protein>
    <submittedName>
        <fullName evidence="1">Predicted kinase</fullName>
    </submittedName>
</protein>
<evidence type="ECO:0000313" key="1">
    <source>
        <dbReference type="EMBL" id="SNY48936.1"/>
    </source>
</evidence>
<dbReference type="OrthoDB" id="3819922at2"/>
<sequence>MKRVVLVNGLPGAGKTTLATALARAASLPLISKDAIKDELAATGGSVAGAAEMMWERAAGHDGDVILESWWFRARDLAYAQAGLKLSRARSVTEVWCEVPADVARRRFEARRRPAYYRDAQSLADNWAVWSAGAEPLGLGTVLRVRTDAPVDVAMLVKRIRASG</sequence>
<reference evidence="1 2" key="1">
    <citation type="submission" date="2017-09" db="EMBL/GenBank/DDBJ databases">
        <authorList>
            <person name="Ehlers B."/>
            <person name="Leendertz F.H."/>
        </authorList>
    </citation>
    <scope>NUCLEOTIDE SEQUENCE [LARGE SCALE GENOMIC DNA]</scope>
    <source>
        <strain evidence="1 2">CGMCC 4.6857</strain>
    </source>
</reference>
<dbReference type="Pfam" id="PF13671">
    <property type="entry name" value="AAA_33"/>
    <property type="match status" value="1"/>
</dbReference>
<dbReference type="AlphaFoldDB" id="A0A285IPC2"/>
<dbReference type="Gene3D" id="3.40.50.300">
    <property type="entry name" value="P-loop containing nucleotide triphosphate hydrolases"/>
    <property type="match status" value="1"/>
</dbReference>
<evidence type="ECO:0000313" key="2">
    <source>
        <dbReference type="Proteomes" id="UP000219612"/>
    </source>
</evidence>
<dbReference type="SUPFAM" id="SSF52540">
    <property type="entry name" value="P-loop containing nucleoside triphosphate hydrolases"/>
    <property type="match status" value="1"/>
</dbReference>